<reference evidence="2 3" key="1">
    <citation type="submission" date="2020-11" db="EMBL/GenBank/DDBJ databases">
        <title>Fusibacter basophilias sp. nov.</title>
        <authorList>
            <person name="Qiu D."/>
        </authorList>
    </citation>
    <scope>NUCLEOTIDE SEQUENCE [LARGE SCALE GENOMIC DNA]</scope>
    <source>
        <strain evidence="2 3">Q10-2</strain>
    </source>
</reference>
<dbReference type="PANTHER" id="PTHR38457">
    <property type="entry name" value="REGULATOR ABRB-RELATED"/>
    <property type="match status" value="1"/>
</dbReference>
<dbReference type="InterPro" id="IPR007820">
    <property type="entry name" value="AbrB_fam"/>
</dbReference>
<feature type="transmembrane region" description="Helical" evidence="1">
    <location>
        <begin position="306"/>
        <end position="325"/>
    </location>
</feature>
<keyword evidence="3" id="KW-1185">Reference proteome</keyword>
<organism evidence="2 3">
    <name type="scientific">Fusibacter ferrireducens</name>
    <dbReference type="NCBI Taxonomy" id="2785058"/>
    <lineage>
        <taxon>Bacteria</taxon>
        <taxon>Bacillati</taxon>
        <taxon>Bacillota</taxon>
        <taxon>Clostridia</taxon>
        <taxon>Eubacteriales</taxon>
        <taxon>Eubacteriales Family XII. Incertae Sedis</taxon>
        <taxon>Fusibacter</taxon>
    </lineage>
</organism>
<evidence type="ECO:0000313" key="2">
    <source>
        <dbReference type="EMBL" id="MBF4694961.1"/>
    </source>
</evidence>
<feature type="transmembrane region" description="Helical" evidence="1">
    <location>
        <begin position="141"/>
        <end position="163"/>
    </location>
</feature>
<feature type="transmembrane region" description="Helical" evidence="1">
    <location>
        <begin position="48"/>
        <end position="66"/>
    </location>
</feature>
<proteinExistence type="predicted"/>
<feature type="transmembrane region" description="Helical" evidence="1">
    <location>
        <begin position="20"/>
        <end position="42"/>
    </location>
</feature>
<comment type="caution">
    <text evidence="2">The sequence shown here is derived from an EMBL/GenBank/DDBJ whole genome shotgun (WGS) entry which is preliminary data.</text>
</comment>
<keyword evidence="1" id="KW-0472">Membrane</keyword>
<dbReference type="NCBIfam" id="TIGR03082">
    <property type="entry name" value="Gneg_AbrB_dup"/>
    <property type="match status" value="2"/>
</dbReference>
<feature type="transmembrane region" description="Helical" evidence="1">
    <location>
        <begin position="197"/>
        <end position="215"/>
    </location>
</feature>
<evidence type="ECO:0000256" key="1">
    <source>
        <dbReference type="SAM" id="Phobius"/>
    </source>
</evidence>
<feature type="transmembrane region" description="Helical" evidence="1">
    <location>
        <begin position="222"/>
        <end position="242"/>
    </location>
</feature>
<keyword evidence="1" id="KW-1133">Transmembrane helix</keyword>
<dbReference type="Pfam" id="PF05145">
    <property type="entry name" value="AbrB"/>
    <property type="match status" value="2"/>
</dbReference>
<sequence>MSLIILFVVSYIGYRLFELVHFPASRIVGPIFAVTLIQAFGFSTEVPSLFKMGFSVVFGVYLGLRFDKDAQKQLLKAIVPAVVLSVSYVFITILYGSILTAVSHMDQNTAFLAVIPGGVAEAGVLAVSFNANLAQVSSFQLIRYLSIVLIMPLLSKFIIVPLINRHKSAENEVQEIKNEHPERGTHLELEPKDNRSLYSSIWFLVVGSLGSFLFYQIHFPAALLLGATVFIALLQTLSPVAFKLPNVRYYEWAQIGMGAVIGTSFTKESFMQMRTLIWPMLMMTVLIVTTSIILGFIFSKIFRMDYITGLMSVLPGGISTMIILAEDLDADIVTISTLQLARLITAVAFIPILYQWLL</sequence>
<dbReference type="EMBL" id="JADKNH010000012">
    <property type="protein sequence ID" value="MBF4694961.1"/>
    <property type="molecule type" value="Genomic_DNA"/>
</dbReference>
<evidence type="ECO:0000313" key="3">
    <source>
        <dbReference type="Proteomes" id="UP000614200"/>
    </source>
</evidence>
<dbReference type="PANTHER" id="PTHR38457:SF1">
    <property type="entry name" value="REGULATOR ABRB-RELATED"/>
    <property type="match status" value="1"/>
</dbReference>
<protein>
    <submittedName>
        <fullName evidence="2">AbrB family transcriptional regulator</fullName>
    </submittedName>
</protein>
<feature type="transmembrane region" description="Helical" evidence="1">
    <location>
        <begin position="78"/>
        <end position="98"/>
    </location>
</feature>
<feature type="transmembrane region" description="Helical" evidence="1">
    <location>
        <begin position="337"/>
        <end position="357"/>
    </location>
</feature>
<gene>
    <name evidence="2" type="ORF">ISU02_17825</name>
</gene>
<dbReference type="InterPro" id="IPR017516">
    <property type="entry name" value="AbrB_dup"/>
</dbReference>
<accession>A0ABR9ZWX9</accession>
<name>A0ABR9ZWX9_9FIRM</name>
<keyword evidence="1" id="KW-0812">Transmembrane</keyword>
<dbReference type="Proteomes" id="UP000614200">
    <property type="component" value="Unassembled WGS sequence"/>
</dbReference>
<feature type="transmembrane region" description="Helical" evidence="1">
    <location>
        <begin position="110"/>
        <end position="129"/>
    </location>
</feature>
<feature type="transmembrane region" description="Helical" evidence="1">
    <location>
        <begin position="276"/>
        <end position="299"/>
    </location>
</feature>